<comment type="similarity">
    <text evidence="1">Belongs to the GerABKA family.</text>
</comment>
<evidence type="ECO:0000256" key="3">
    <source>
        <dbReference type="SAM" id="Phobius"/>
    </source>
</evidence>
<dbReference type="EMBL" id="DVLL01000015">
    <property type="protein sequence ID" value="HIT58804.1"/>
    <property type="molecule type" value="Genomic_DNA"/>
</dbReference>
<evidence type="ECO:0000256" key="1">
    <source>
        <dbReference type="ARBA" id="ARBA00005278"/>
    </source>
</evidence>
<protein>
    <submittedName>
        <fullName evidence="4">Spore germination protein</fullName>
    </submittedName>
</protein>
<gene>
    <name evidence="4" type="ORF">IAC39_03715</name>
</gene>
<feature type="transmembrane region" description="Helical" evidence="3">
    <location>
        <begin position="297"/>
        <end position="319"/>
    </location>
</feature>
<dbReference type="AlphaFoldDB" id="A0A9D1GTL2"/>
<evidence type="ECO:0000256" key="2">
    <source>
        <dbReference type="ARBA" id="ARBA00023136"/>
    </source>
</evidence>
<accession>A0A9D1GTL2</accession>
<keyword evidence="2 3" id="KW-0472">Membrane</keyword>
<keyword evidence="3" id="KW-1133">Transmembrane helix</keyword>
<keyword evidence="3" id="KW-0812">Transmembrane</keyword>
<dbReference type="InterPro" id="IPR050768">
    <property type="entry name" value="UPF0353/GerABKA_families"/>
</dbReference>
<proteinExistence type="inferred from homology"/>
<dbReference type="GO" id="GO:0016020">
    <property type="term" value="C:membrane"/>
    <property type="evidence" value="ECO:0007669"/>
    <property type="project" value="InterPro"/>
</dbReference>
<dbReference type="Pfam" id="PF03323">
    <property type="entry name" value="GerA"/>
    <property type="match status" value="1"/>
</dbReference>
<dbReference type="PANTHER" id="PTHR22550">
    <property type="entry name" value="SPORE GERMINATION PROTEIN"/>
    <property type="match status" value="1"/>
</dbReference>
<feature type="transmembrane region" description="Helical" evidence="3">
    <location>
        <begin position="364"/>
        <end position="384"/>
    </location>
</feature>
<dbReference type="InterPro" id="IPR004995">
    <property type="entry name" value="Spore_Ger"/>
</dbReference>
<organism evidence="4 5">
    <name type="scientific">Candidatus Faeciplasma pullistercoris</name>
    <dbReference type="NCBI Taxonomy" id="2840800"/>
    <lineage>
        <taxon>Bacteria</taxon>
        <taxon>Bacillati</taxon>
        <taxon>Bacillota</taxon>
        <taxon>Clostridia</taxon>
        <taxon>Eubacteriales</taxon>
        <taxon>Oscillospiraceae</taxon>
        <taxon>Oscillospiraceae incertae sedis</taxon>
        <taxon>Candidatus Faeciplasma</taxon>
    </lineage>
</organism>
<dbReference type="GO" id="GO:0009847">
    <property type="term" value="P:spore germination"/>
    <property type="evidence" value="ECO:0007669"/>
    <property type="project" value="InterPro"/>
</dbReference>
<evidence type="ECO:0000313" key="5">
    <source>
        <dbReference type="Proteomes" id="UP000824136"/>
    </source>
</evidence>
<dbReference type="PIRSF" id="PIRSF005690">
    <property type="entry name" value="GerBA"/>
    <property type="match status" value="1"/>
</dbReference>
<evidence type="ECO:0000313" key="4">
    <source>
        <dbReference type="EMBL" id="HIT58804.1"/>
    </source>
</evidence>
<comment type="caution">
    <text evidence="4">The sequence shown here is derived from an EMBL/GenBank/DDBJ whole genome shotgun (WGS) entry which is preliminary data.</text>
</comment>
<dbReference type="PANTHER" id="PTHR22550:SF5">
    <property type="entry name" value="LEUCINE ZIPPER PROTEIN 4"/>
    <property type="match status" value="1"/>
</dbReference>
<feature type="transmembrane region" description="Helical" evidence="3">
    <location>
        <begin position="390"/>
        <end position="408"/>
    </location>
</feature>
<name>A0A9D1GTL2_9FIRM</name>
<reference evidence="4" key="1">
    <citation type="submission" date="2020-10" db="EMBL/GenBank/DDBJ databases">
        <authorList>
            <person name="Gilroy R."/>
        </authorList>
    </citation>
    <scope>NUCLEOTIDE SEQUENCE</scope>
    <source>
        <strain evidence="4">CHK33-4379</strain>
    </source>
</reference>
<feature type="transmembrane region" description="Helical" evidence="3">
    <location>
        <begin position="420"/>
        <end position="443"/>
    </location>
</feature>
<reference evidence="4" key="2">
    <citation type="journal article" date="2021" name="PeerJ">
        <title>Extensive microbial diversity within the chicken gut microbiome revealed by metagenomics and culture.</title>
        <authorList>
            <person name="Gilroy R."/>
            <person name="Ravi A."/>
            <person name="Getino M."/>
            <person name="Pursley I."/>
            <person name="Horton D.L."/>
            <person name="Alikhan N.F."/>
            <person name="Baker D."/>
            <person name="Gharbi K."/>
            <person name="Hall N."/>
            <person name="Watson M."/>
            <person name="Adriaenssens E.M."/>
            <person name="Foster-Nyarko E."/>
            <person name="Jarju S."/>
            <person name="Secka A."/>
            <person name="Antonio M."/>
            <person name="Oren A."/>
            <person name="Chaudhuri R.R."/>
            <person name="La Ragione R."/>
            <person name="Hildebrand F."/>
            <person name="Pallen M.J."/>
        </authorList>
    </citation>
    <scope>NUCLEOTIDE SEQUENCE</scope>
    <source>
        <strain evidence="4">CHK33-4379</strain>
    </source>
</reference>
<feature type="transmembrane region" description="Helical" evidence="3">
    <location>
        <begin position="339"/>
        <end position="357"/>
    </location>
</feature>
<dbReference type="Proteomes" id="UP000824136">
    <property type="component" value="Unassembled WGS sequence"/>
</dbReference>
<sequence length="500" mass="54001">MNQAENSANPIYRSLGRTISSLKKMFGNSADLSIAKLNVCGIGCAVVTLEGMVSSADLSVMLFEPLMSYRRRSLSKLCTLPEDIYAFLSRQGIFSTGKTEVYTLDDISDKICSGFAVILVDGLAKGVAITAQAFKTSSISEPDSEVNIKGTKEALTDSLRISMSLIRRRIKSPLLRFELIKAGTLSDIELAIVYIEGKTPERLREEVKKRLKAIKLELVLTSGSIMPFVSEDNGSFFSGASTTQRPDVLAAKINEGRLAVLIDGVPYAVVFPTLFTENFQSVDDYEEKPYYATFQRWVRYLAFFIAAFLPGVYVASATFHSEALSRQLLLNLIASEESTPLPLVTEMIMVIIMFEILREAGLRLPRAVGGAVSIVGGLVIGDAAVTSGLISAPLLIIIGITATSSFVVPGLNPQVTILRLLGVILGGMAGHFGIAVLIVVTLVNAGATDGFGVPYTAPLFPFTLRAMRDVATRVGFRRMQERTASIEKLNGSGGENAEQP</sequence>